<dbReference type="GeneID" id="99664946"/>
<reference evidence="1 2" key="1">
    <citation type="submission" date="2019-09" db="EMBL/GenBank/DDBJ databases">
        <authorList>
            <person name="Depoorter E."/>
        </authorList>
    </citation>
    <scope>NUCLEOTIDE SEQUENCE [LARGE SCALE GENOMIC DNA]</scope>
    <source>
        <strain evidence="1">LMG 13014</strain>
    </source>
</reference>
<sequence length="672" mass="74129">MRTPLLHADFEHGSYTKIAKALRKIWPLGDQSLMQAQNSLAIVLGYNSLHDAQHEATASFSVPDGSVSLEKIARGVAWRMFVRYGIDLLLARRLVAKLHLDELAVTGISLEEKMRRTIEDAAKKGFFYDEMGDLMNHREPWPEETPRLLERGIPAYKWAIYPDRRVFLWSKLVAQIEMLPEDFAEDLRQAGKLGNESDAVDSFMIDSLMPAACQPLTDALVSGDLAASIGGQQQWQVKWIVTQQTEVLGCCIVAEKLGGMIPRVFDPDGADAYAALASLLCGDVVPPAASRAVGTLVSEPVWFIERYRLQRLKDGQESDLLKTLWHHDQWPATIGLYRVETGCQLAGATEFSERGQTYLAMTSFDAHEQQRTLDEESLFETFTLGTALLDEVRSELGVPALGNRWHDAVEHMLSTRKAEVEAAAGTRAGIDRLMAAVLDNINSSALDGFVDQAISECLPLRYEGDTEDNEVLVDERQRALSLAEQLGATVKANMPGLQPYSVVSLGYMILVANGEYPGSRYQGMVDAPATTDWGAQSRSLATMLIYEALGAREVSWLALTCAIAPVLGVGSGRPDWTKEQIGTWYQSAYAVERLLKVAQKQLKDVGDWRGIECAAERVQAQGEFIRVGDPIPLKKPKSPAEAMSALFSKSRSSGLTVTHAYQDLSSMKEMLG</sequence>
<accession>A0A6P2LLU2</accession>
<dbReference type="Proteomes" id="UP000494261">
    <property type="component" value="Unassembled WGS sequence"/>
</dbReference>
<name>A0A6P2LLU2_9BURK</name>
<evidence type="ECO:0000313" key="1">
    <source>
        <dbReference type="EMBL" id="VWB72701.1"/>
    </source>
</evidence>
<dbReference type="RefSeq" id="WP_025496419.1">
    <property type="nucleotide sequence ID" value="NZ_CABVQC010000021.1"/>
</dbReference>
<protein>
    <submittedName>
        <fullName evidence="1">Uncharacterized protein</fullName>
    </submittedName>
</protein>
<proteinExistence type="predicted"/>
<gene>
    <name evidence="1" type="ORF">BLA13014_03306</name>
</gene>
<dbReference type="AlphaFoldDB" id="A0A6P2LLU2"/>
<organism evidence="1 2">
    <name type="scientific">Burkholderia aenigmatica</name>
    <dbReference type="NCBI Taxonomy" id="2015348"/>
    <lineage>
        <taxon>Bacteria</taxon>
        <taxon>Pseudomonadati</taxon>
        <taxon>Pseudomonadota</taxon>
        <taxon>Betaproteobacteria</taxon>
        <taxon>Burkholderiales</taxon>
        <taxon>Burkholderiaceae</taxon>
        <taxon>Burkholderia</taxon>
        <taxon>Burkholderia cepacia complex</taxon>
    </lineage>
</organism>
<dbReference type="EMBL" id="CABVQC010000021">
    <property type="protein sequence ID" value="VWB72701.1"/>
    <property type="molecule type" value="Genomic_DNA"/>
</dbReference>
<evidence type="ECO:0000313" key="2">
    <source>
        <dbReference type="Proteomes" id="UP000494261"/>
    </source>
</evidence>